<protein>
    <submittedName>
        <fullName evidence="2">Uncharacterized protein</fullName>
    </submittedName>
</protein>
<accession>A0A085WLP6</accession>
<evidence type="ECO:0000313" key="3">
    <source>
        <dbReference type="Proteomes" id="UP000028725"/>
    </source>
</evidence>
<sequence>MADKNDNTTQTGDTSGSGTTTSSAGGTSKGGEVPVVPG</sequence>
<reference evidence="2 3" key="1">
    <citation type="submission" date="2014-04" db="EMBL/GenBank/DDBJ databases">
        <title>Genome assembly of Hyalangium minutum DSM 14724.</title>
        <authorList>
            <person name="Sharma G."/>
            <person name="Subramanian S."/>
        </authorList>
    </citation>
    <scope>NUCLEOTIDE SEQUENCE [LARGE SCALE GENOMIC DNA]</scope>
    <source>
        <strain evidence="2 3">DSM 14724</strain>
    </source>
</reference>
<dbReference type="EMBL" id="JMCB01000006">
    <property type="protein sequence ID" value="KFE68609.1"/>
    <property type="molecule type" value="Genomic_DNA"/>
</dbReference>
<comment type="caution">
    <text evidence="2">The sequence shown here is derived from an EMBL/GenBank/DDBJ whole genome shotgun (WGS) entry which is preliminary data.</text>
</comment>
<feature type="compositionally biased region" description="Low complexity" evidence="1">
    <location>
        <begin position="8"/>
        <end position="26"/>
    </location>
</feature>
<dbReference type="Proteomes" id="UP000028725">
    <property type="component" value="Unassembled WGS sequence"/>
</dbReference>
<evidence type="ECO:0000256" key="1">
    <source>
        <dbReference type="SAM" id="MobiDB-lite"/>
    </source>
</evidence>
<name>A0A085WLP6_9BACT</name>
<evidence type="ECO:0000313" key="2">
    <source>
        <dbReference type="EMBL" id="KFE68609.1"/>
    </source>
</evidence>
<organism evidence="2 3">
    <name type="scientific">Hyalangium minutum</name>
    <dbReference type="NCBI Taxonomy" id="394096"/>
    <lineage>
        <taxon>Bacteria</taxon>
        <taxon>Pseudomonadati</taxon>
        <taxon>Myxococcota</taxon>
        <taxon>Myxococcia</taxon>
        <taxon>Myxococcales</taxon>
        <taxon>Cystobacterineae</taxon>
        <taxon>Archangiaceae</taxon>
        <taxon>Hyalangium</taxon>
    </lineage>
</organism>
<feature type="region of interest" description="Disordered" evidence="1">
    <location>
        <begin position="1"/>
        <end position="38"/>
    </location>
</feature>
<dbReference type="AlphaFoldDB" id="A0A085WLP6"/>
<gene>
    <name evidence="2" type="ORF">DB31_7846</name>
</gene>
<keyword evidence="3" id="KW-1185">Reference proteome</keyword>
<proteinExistence type="predicted"/>